<proteinExistence type="predicted"/>
<evidence type="ECO:0000256" key="3">
    <source>
        <dbReference type="ARBA" id="ARBA00022777"/>
    </source>
</evidence>
<dbReference type="Gene3D" id="3.40.50.10240">
    <property type="entry name" value="Thiamin pyrophosphokinase, catalytic domain"/>
    <property type="match status" value="1"/>
</dbReference>
<dbReference type="InterPro" id="IPR053149">
    <property type="entry name" value="TPK"/>
</dbReference>
<comment type="caution">
    <text evidence="8">The sequence shown here is derived from an EMBL/GenBank/DDBJ whole genome shotgun (WGS) entry which is preliminary data.</text>
</comment>
<evidence type="ECO:0000259" key="6">
    <source>
        <dbReference type="Pfam" id="PF04263"/>
    </source>
</evidence>
<dbReference type="InterPro" id="IPR049442">
    <property type="entry name" value="Thi_PPkinase-like_C"/>
</dbReference>
<organism evidence="8 9">
    <name type="scientific">Xylanibacter muris</name>
    <dbReference type="NCBI Taxonomy" id="2736290"/>
    <lineage>
        <taxon>Bacteria</taxon>
        <taxon>Pseudomonadati</taxon>
        <taxon>Bacteroidota</taxon>
        <taxon>Bacteroidia</taxon>
        <taxon>Bacteroidales</taxon>
        <taxon>Prevotellaceae</taxon>
        <taxon>Xylanibacter</taxon>
    </lineage>
</organism>
<keyword evidence="1 8" id="KW-0808">Transferase</keyword>
<dbReference type="PANTHER" id="PTHR41299:SF1">
    <property type="entry name" value="THIAMINE PYROPHOSPHOKINASE"/>
    <property type="match status" value="1"/>
</dbReference>
<dbReference type="GO" id="GO:0004788">
    <property type="term" value="F:thiamine diphosphokinase activity"/>
    <property type="evidence" value="ECO:0007669"/>
    <property type="project" value="UniProtKB-EC"/>
</dbReference>
<keyword evidence="3" id="KW-0418">Kinase</keyword>
<evidence type="ECO:0000256" key="2">
    <source>
        <dbReference type="ARBA" id="ARBA00022741"/>
    </source>
</evidence>
<evidence type="ECO:0000313" key="8">
    <source>
        <dbReference type="EMBL" id="NPD92819.1"/>
    </source>
</evidence>
<feature type="domain" description="Thiamin pyrophosphokinase catalytic" evidence="6">
    <location>
        <begin position="23"/>
        <end position="119"/>
    </location>
</feature>
<dbReference type="SUPFAM" id="SSF63999">
    <property type="entry name" value="Thiamin pyrophosphokinase, catalytic domain"/>
    <property type="match status" value="1"/>
</dbReference>
<dbReference type="PANTHER" id="PTHR41299">
    <property type="entry name" value="THIAMINE PYROPHOSPHOKINASE"/>
    <property type="match status" value="1"/>
</dbReference>
<dbReference type="EMBL" id="JABKKF010000011">
    <property type="protein sequence ID" value="NPD92819.1"/>
    <property type="molecule type" value="Genomic_DNA"/>
</dbReference>
<dbReference type="InterPro" id="IPR006282">
    <property type="entry name" value="Thi_PPkinase"/>
</dbReference>
<evidence type="ECO:0000256" key="1">
    <source>
        <dbReference type="ARBA" id="ARBA00022679"/>
    </source>
</evidence>
<sequence length="217" mass="23599">MIAPYNCVIMANGSFPQTAVSLNLLRQASVVIACDGVVAALDKAGITPTAIVGDLDSLPSRFRNMYSDRIHLVEDQEINDLTKSILFACRSGQQEVLIMGATGLREDHTLGNISLLMEHAALFRRIEMLSDYGLFTPLLKTSTLCSSPGMQVSLFSLSPSGTISTSGLRWPICNRQLTAWWQGTLNEATGNSFTVTLSMEARVLVYRTLGIPAKKTV</sequence>
<evidence type="ECO:0000256" key="5">
    <source>
        <dbReference type="NCBIfam" id="TIGR01378"/>
    </source>
</evidence>
<keyword evidence="4" id="KW-0067">ATP-binding</keyword>
<accession>A0ABX2ARH7</accession>
<reference evidence="8 9" key="1">
    <citation type="submission" date="2020-05" db="EMBL/GenBank/DDBJ databases">
        <title>Distinct polysaccharide utilization as determinants for interspecies competition between intestinal Prevotella spp.</title>
        <authorList>
            <person name="Galvez E.J.C."/>
            <person name="Iljazovic A."/>
            <person name="Strowig T."/>
        </authorList>
    </citation>
    <scope>NUCLEOTIDE SEQUENCE [LARGE SCALE GENOMIC DNA]</scope>
    <source>
        <strain evidence="8 9">PMUR</strain>
    </source>
</reference>
<dbReference type="EC" id="2.7.6.2" evidence="5"/>
<dbReference type="RefSeq" id="WP_172276345.1">
    <property type="nucleotide sequence ID" value="NZ_CASGMU010000011.1"/>
</dbReference>
<dbReference type="CDD" id="cd07995">
    <property type="entry name" value="TPK"/>
    <property type="match status" value="1"/>
</dbReference>
<dbReference type="Proteomes" id="UP000714420">
    <property type="component" value="Unassembled WGS sequence"/>
</dbReference>
<dbReference type="InterPro" id="IPR036759">
    <property type="entry name" value="TPK_catalytic_sf"/>
</dbReference>
<evidence type="ECO:0000313" key="9">
    <source>
        <dbReference type="Proteomes" id="UP000714420"/>
    </source>
</evidence>
<dbReference type="NCBIfam" id="TIGR01378">
    <property type="entry name" value="thi_PPkinase"/>
    <property type="match status" value="1"/>
</dbReference>
<evidence type="ECO:0000256" key="4">
    <source>
        <dbReference type="ARBA" id="ARBA00022840"/>
    </source>
</evidence>
<keyword evidence="2" id="KW-0547">Nucleotide-binding</keyword>
<gene>
    <name evidence="8" type="ORF">HPS56_10785</name>
</gene>
<keyword evidence="9" id="KW-1185">Reference proteome</keyword>
<dbReference type="Pfam" id="PF21275">
    <property type="entry name" value="Thi_PPkinase_C"/>
    <property type="match status" value="1"/>
</dbReference>
<evidence type="ECO:0000259" key="7">
    <source>
        <dbReference type="Pfam" id="PF21275"/>
    </source>
</evidence>
<dbReference type="Pfam" id="PF04263">
    <property type="entry name" value="TPK_catalytic"/>
    <property type="match status" value="1"/>
</dbReference>
<dbReference type="InterPro" id="IPR007371">
    <property type="entry name" value="TPK_catalytic"/>
</dbReference>
<protein>
    <recommendedName>
        <fullName evidence="5">Thiamine diphosphokinase</fullName>
        <ecNumber evidence="5">2.7.6.2</ecNumber>
    </recommendedName>
</protein>
<name>A0ABX2ARH7_9BACT</name>
<feature type="domain" description="Thiamin pyrophosphokinase-like substrate-binding" evidence="7">
    <location>
        <begin position="133"/>
        <end position="206"/>
    </location>
</feature>